<evidence type="ECO:0000313" key="7">
    <source>
        <dbReference type="EMBL" id="EXY75678.1"/>
    </source>
</evidence>
<dbReference type="InterPro" id="IPR008979">
    <property type="entry name" value="Galactose-bd-like_sf"/>
</dbReference>
<dbReference type="InterPro" id="IPR017853">
    <property type="entry name" value="GH"/>
</dbReference>
<evidence type="ECO:0000259" key="6">
    <source>
        <dbReference type="PROSITE" id="PS50022"/>
    </source>
</evidence>
<dbReference type="Pfam" id="PF02836">
    <property type="entry name" value="Glyco_hydro_2_C"/>
    <property type="match status" value="1"/>
</dbReference>
<proteinExistence type="inferred from homology"/>
<sequence length="975" mass="110317">MVKVTEMFFRIFFFCSMLVFCSFPALAGEAEARVVLNMNTGWAFHRGEVESGGQPGLDDSGWIAATIPHIMQLEKKHCGGDIIYDGVGWYRRTFRVPSQYKDKQIKISFEGVMNACEVYLNGQKISAHRGGYVGFVTDITTRINWDRDNLLAVRVSAEYDPLTPPGKPQAGMDFYYYSGIYRDVEMVISDPLHITHALEEDEVAGGGIFVTYPVVGKEKAVTHVKAHVRNEGKRKRKAQLRTQLIDKSGKIVTCQLTPFRLSAGEAIHLEQNLEIVHPSLWHPYDPNLYTLQNEIVENGKVVDCHTESIGIRTIAYTRDGGFYINGESLYLRGANRHQAFAHIGDAAADSMQERDVIDLKRGGCNAVRAAHYPQDPAFLAACDKYGLLVVECIPGWQYFKNDSTFISRLYEVGKQMIRRDRNHPSVILWETALNESRYPAEIARNLYAIAHTEYPGDQMYTAGDYFGHADRVDCFDVFYKQVSRFPKDGDVMSNYPEDQIAVKPLFCREWGDGVGEKPRVSLMENEEEQLKQCRGRFLQLNGHGYFDWCMLDANPRMGGHFLWSYNDYARGAEQETMFCGIVDINRYPKFSYYMMQSMRDKEISQPGLYDGPMVFIASQNTASRYVSSVNEITVFSNCDEVRLFRNHHLIGKQMRKERTPLYRSIVEKGGSPCYVFNAGTYEAGELVAEGIVDGKVVATHSVRTPEQPRQVKIWLKEENIQPVADGSDMIPVYFKVCDSNGTLVNTSDVRIHISVSGEGSLIGDGIERIGINPQLVEGGVGYALIRTTCRPGKIHISVTADGLRGDTREIVTRRYDGGFVPEGYHVPYSGDEEEGVVVKATAWENVIRTKTPLKVVRVEATSEQKRYEASHITDGDDFSWWIADDESQPQIVLLELERSVNVFASRIRFQKDSSTYTHKVEISIDGKNWETLYERECTGWDFKPVQIGKELKYMRLTIEKSSEGAAGLAEVTLYQ</sequence>
<dbReference type="SUPFAM" id="SSF49303">
    <property type="entry name" value="beta-Galactosidase/glucuronidase domain"/>
    <property type="match status" value="1"/>
</dbReference>
<keyword evidence="2 4" id="KW-0378">Hydrolase</keyword>
<dbReference type="InterPro" id="IPR006101">
    <property type="entry name" value="Glyco_hydro_2"/>
</dbReference>
<dbReference type="SUPFAM" id="SSF51445">
    <property type="entry name" value="(Trans)glycosidases"/>
    <property type="match status" value="1"/>
</dbReference>
<dbReference type="InterPro" id="IPR006104">
    <property type="entry name" value="Glyco_hydro_2_N"/>
</dbReference>
<dbReference type="AlphaFoldDB" id="A0A015UPB7"/>
<dbReference type="InterPro" id="IPR023230">
    <property type="entry name" value="Glyco_hydro_2_CS"/>
</dbReference>
<dbReference type="InterPro" id="IPR032311">
    <property type="entry name" value="DUF4982"/>
</dbReference>
<dbReference type="Pfam" id="PF00703">
    <property type="entry name" value="Glyco_hydro_2"/>
    <property type="match status" value="1"/>
</dbReference>
<dbReference type="PROSITE" id="PS50022">
    <property type="entry name" value="FA58C_3"/>
    <property type="match status" value="1"/>
</dbReference>
<dbReference type="Pfam" id="PF18565">
    <property type="entry name" value="Glyco_hydro2_C5"/>
    <property type="match status" value="1"/>
</dbReference>
<dbReference type="PANTHER" id="PTHR42732:SF1">
    <property type="entry name" value="BETA-MANNOSIDASE"/>
    <property type="match status" value="1"/>
</dbReference>
<dbReference type="InterPro" id="IPR040605">
    <property type="entry name" value="Glyco_hydro2_dom5"/>
</dbReference>
<dbReference type="InterPro" id="IPR000421">
    <property type="entry name" value="FA58C"/>
</dbReference>
<evidence type="ECO:0000256" key="2">
    <source>
        <dbReference type="ARBA" id="ARBA00022801"/>
    </source>
</evidence>
<dbReference type="GO" id="GO:0005975">
    <property type="term" value="P:carbohydrate metabolic process"/>
    <property type="evidence" value="ECO:0007669"/>
    <property type="project" value="InterPro"/>
</dbReference>
<dbReference type="InterPro" id="IPR006102">
    <property type="entry name" value="Ig-like_GH2"/>
</dbReference>
<dbReference type="SUPFAM" id="SSF49785">
    <property type="entry name" value="Galactose-binding domain-like"/>
    <property type="match status" value="2"/>
</dbReference>
<dbReference type="Gene3D" id="3.20.20.80">
    <property type="entry name" value="Glycosidases"/>
    <property type="match status" value="1"/>
</dbReference>
<dbReference type="Gene3D" id="2.60.120.260">
    <property type="entry name" value="Galactose-binding domain-like"/>
    <property type="match status" value="2"/>
</dbReference>
<dbReference type="Pfam" id="PF00754">
    <property type="entry name" value="F5_F8_type_C"/>
    <property type="match status" value="1"/>
</dbReference>
<accession>A0A015UPB7</accession>
<dbReference type="PROSITE" id="PS00719">
    <property type="entry name" value="GLYCOSYL_HYDROL_F2_1"/>
    <property type="match status" value="1"/>
</dbReference>
<organism evidence="7 8">
    <name type="scientific">Bacteroides fragilis str. 3988T(B)14</name>
    <dbReference type="NCBI Taxonomy" id="1339315"/>
    <lineage>
        <taxon>Bacteria</taxon>
        <taxon>Pseudomonadati</taxon>
        <taxon>Bacteroidota</taxon>
        <taxon>Bacteroidia</taxon>
        <taxon>Bacteroidales</taxon>
        <taxon>Bacteroidaceae</taxon>
        <taxon>Bacteroides</taxon>
    </lineage>
</organism>
<gene>
    <name evidence="7" type="ORF">M124_0512</name>
</gene>
<dbReference type="GO" id="GO:0004553">
    <property type="term" value="F:hydrolase activity, hydrolyzing O-glycosyl compounds"/>
    <property type="evidence" value="ECO:0007669"/>
    <property type="project" value="InterPro"/>
</dbReference>
<feature type="signal peptide" evidence="5">
    <location>
        <begin position="1"/>
        <end position="27"/>
    </location>
</feature>
<dbReference type="PRINTS" id="PR00132">
    <property type="entry name" value="GLHYDRLASE2"/>
</dbReference>
<feature type="domain" description="F5/8 type C" evidence="6">
    <location>
        <begin position="841"/>
        <end position="975"/>
    </location>
</feature>
<dbReference type="PATRIC" id="fig|1339315.3.peg.1322"/>
<evidence type="ECO:0000256" key="3">
    <source>
        <dbReference type="ARBA" id="ARBA00023295"/>
    </source>
</evidence>
<keyword evidence="5" id="KW-0732">Signal</keyword>
<dbReference type="InterPro" id="IPR013783">
    <property type="entry name" value="Ig-like_fold"/>
</dbReference>
<dbReference type="InterPro" id="IPR006103">
    <property type="entry name" value="Glyco_hydro_2_cat"/>
</dbReference>
<dbReference type="Gene3D" id="2.60.40.10">
    <property type="entry name" value="Immunoglobulins"/>
    <property type="match status" value="3"/>
</dbReference>
<keyword evidence="3 4" id="KW-0326">Glycosidase</keyword>
<evidence type="ECO:0000256" key="1">
    <source>
        <dbReference type="ARBA" id="ARBA00007401"/>
    </source>
</evidence>
<name>A0A015UPB7_BACFG</name>
<dbReference type="RefSeq" id="WP_196244715.1">
    <property type="nucleotide sequence ID" value="NZ_JGCY01000228.1"/>
</dbReference>
<evidence type="ECO:0000256" key="4">
    <source>
        <dbReference type="RuleBase" id="RU361154"/>
    </source>
</evidence>
<dbReference type="Proteomes" id="UP000020529">
    <property type="component" value="Unassembled WGS sequence"/>
</dbReference>
<evidence type="ECO:0000313" key="8">
    <source>
        <dbReference type="Proteomes" id="UP000020529"/>
    </source>
</evidence>
<protein>
    <submittedName>
        <fullName evidence="7">F5/8 type C domain protein</fullName>
    </submittedName>
</protein>
<feature type="chain" id="PRO_5001477680" evidence="5">
    <location>
        <begin position="28"/>
        <end position="975"/>
    </location>
</feature>
<dbReference type="Pfam" id="PF02837">
    <property type="entry name" value="Glyco_hydro_2_N"/>
    <property type="match status" value="1"/>
</dbReference>
<dbReference type="PANTHER" id="PTHR42732">
    <property type="entry name" value="BETA-GALACTOSIDASE"/>
    <property type="match status" value="1"/>
</dbReference>
<comment type="caution">
    <text evidence="7">The sequence shown here is derived from an EMBL/GenBank/DDBJ whole genome shotgun (WGS) entry which is preliminary data.</text>
</comment>
<dbReference type="EMBL" id="JGCY01000228">
    <property type="protein sequence ID" value="EXY75678.1"/>
    <property type="molecule type" value="Genomic_DNA"/>
</dbReference>
<dbReference type="Pfam" id="PF16355">
    <property type="entry name" value="DUF4982"/>
    <property type="match status" value="1"/>
</dbReference>
<dbReference type="InterPro" id="IPR051913">
    <property type="entry name" value="GH2_Domain-Containing"/>
</dbReference>
<evidence type="ECO:0000256" key="5">
    <source>
        <dbReference type="SAM" id="SignalP"/>
    </source>
</evidence>
<comment type="similarity">
    <text evidence="1 4">Belongs to the glycosyl hydrolase 2 family.</text>
</comment>
<reference evidence="7 8" key="1">
    <citation type="submission" date="2014-02" db="EMBL/GenBank/DDBJ databases">
        <authorList>
            <person name="Sears C."/>
            <person name="Carroll K."/>
            <person name="Sack B.R."/>
            <person name="Qadri F."/>
            <person name="Myers L.L."/>
            <person name="Chung G.-T."/>
            <person name="Escheverria P."/>
            <person name="Fraser C.M."/>
            <person name="Sadzewicz L."/>
            <person name="Shefchek K.A."/>
            <person name="Tallon L."/>
            <person name="Das S.P."/>
            <person name="Daugherty S."/>
            <person name="Mongodin E.F."/>
        </authorList>
    </citation>
    <scope>NUCLEOTIDE SEQUENCE [LARGE SCALE GENOMIC DNA]</scope>
    <source>
        <strain evidence="8">3988T(B)14</strain>
    </source>
</reference>
<dbReference type="InterPro" id="IPR036156">
    <property type="entry name" value="Beta-gal/glucu_dom_sf"/>
</dbReference>